<dbReference type="PANTHER" id="PTHR43289:SF6">
    <property type="entry name" value="SERINE_THREONINE-PROTEIN KINASE NEKL-3"/>
    <property type="match status" value="1"/>
</dbReference>
<sequence>MSGTSIPLTGDFGDYRIDARIGRGGMGVVYRAWQRRLDRPVALKVLPAELADDPLYRSRFGREAAALVRLDSPHVIQIYDHGEHDGNLYLAMQLIQGPDLGALLADGPLAPRRALRITAQVASALADAHSVGVVHRDVKPSNVLIRPAATAEDEDFVYLADFGIARRTADAAEPTAGVETVGVVGTLAYLAPERLDGEPARPASDVYSLGCLLWALLTGAPPYQGSQPQVIMGHAQGAVPQLEAPDQRTRMLNALLAGMLAKRPGERPSLGAVRQQVRDILDTPGDDRSPTRRPAPTLPDGGPVRARRRSWRLPLAVAAALAVVVTVVVVVVNLVLPTPDERLDASEPVGATCRPTTPSAAASDAGVQAQRVCATTDDVGELRLFALPGGSVETYLRTGAGQEPTALPEGTCPQDLPARQRWSRDGRGGTLLCYVLGENTRYAWTVDDQDVVAVLDGRPQVPFPRDLDPVAEYFAGLRYPT</sequence>
<keyword evidence="3" id="KW-0808">Transferase</keyword>
<feature type="transmembrane region" description="Helical" evidence="9">
    <location>
        <begin position="315"/>
        <end position="336"/>
    </location>
</feature>
<evidence type="ECO:0000256" key="5">
    <source>
        <dbReference type="ARBA" id="ARBA00022777"/>
    </source>
</evidence>
<keyword evidence="9" id="KW-1133">Transmembrane helix</keyword>
<feature type="domain" description="Protein kinase" evidence="10">
    <location>
        <begin position="15"/>
        <end position="281"/>
    </location>
</feature>
<evidence type="ECO:0000256" key="1">
    <source>
        <dbReference type="ARBA" id="ARBA00012513"/>
    </source>
</evidence>
<feature type="region of interest" description="Disordered" evidence="8">
    <location>
        <begin position="281"/>
        <end position="305"/>
    </location>
</feature>
<dbReference type="PROSITE" id="PS00107">
    <property type="entry name" value="PROTEIN_KINASE_ATP"/>
    <property type="match status" value="1"/>
</dbReference>
<evidence type="ECO:0000256" key="3">
    <source>
        <dbReference type="ARBA" id="ARBA00022679"/>
    </source>
</evidence>
<dbReference type="Proteomes" id="UP001165283">
    <property type="component" value="Unassembled WGS sequence"/>
</dbReference>
<dbReference type="Gene3D" id="3.30.200.20">
    <property type="entry name" value="Phosphorylase Kinase, domain 1"/>
    <property type="match status" value="1"/>
</dbReference>
<evidence type="ECO:0000256" key="6">
    <source>
        <dbReference type="ARBA" id="ARBA00022840"/>
    </source>
</evidence>
<evidence type="ECO:0000313" key="12">
    <source>
        <dbReference type="Proteomes" id="UP001165283"/>
    </source>
</evidence>
<keyword evidence="9" id="KW-0812">Transmembrane</keyword>
<comment type="caution">
    <text evidence="11">The sequence shown here is derived from an EMBL/GenBank/DDBJ whole genome shotgun (WGS) entry which is preliminary data.</text>
</comment>
<gene>
    <name evidence="11" type="ORF">KDL28_26760</name>
</gene>
<dbReference type="EMBL" id="JAGSOV010000057">
    <property type="protein sequence ID" value="MCO1658673.1"/>
    <property type="molecule type" value="Genomic_DNA"/>
</dbReference>
<keyword evidence="5 11" id="KW-0418">Kinase</keyword>
<dbReference type="SUPFAM" id="SSF56112">
    <property type="entry name" value="Protein kinase-like (PK-like)"/>
    <property type="match status" value="1"/>
</dbReference>
<evidence type="ECO:0000256" key="2">
    <source>
        <dbReference type="ARBA" id="ARBA00022527"/>
    </source>
</evidence>
<keyword evidence="6 7" id="KW-0067">ATP-binding</keyword>
<dbReference type="PROSITE" id="PS50011">
    <property type="entry name" value="PROTEIN_KINASE_DOM"/>
    <property type="match status" value="1"/>
</dbReference>
<dbReference type="CDD" id="cd14014">
    <property type="entry name" value="STKc_PknB_like"/>
    <property type="match status" value="1"/>
</dbReference>
<dbReference type="PANTHER" id="PTHR43289">
    <property type="entry name" value="MITOGEN-ACTIVATED PROTEIN KINASE KINASE KINASE 20-RELATED"/>
    <property type="match status" value="1"/>
</dbReference>
<evidence type="ECO:0000259" key="10">
    <source>
        <dbReference type="PROSITE" id="PS50011"/>
    </source>
</evidence>
<dbReference type="Pfam" id="PF00069">
    <property type="entry name" value="Pkinase"/>
    <property type="match status" value="1"/>
</dbReference>
<keyword evidence="12" id="KW-1185">Reference proteome</keyword>
<evidence type="ECO:0000256" key="9">
    <source>
        <dbReference type="SAM" id="Phobius"/>
    </source>
</evidence>
<keyword evidence="9" id="KW-0472">Membrane</keyword>
<dbReference type="Gene3D" id="1.10.510.10">
    <property type="entry name" value="Transferase(Phosphotransferase) domain 1"/>
    <property type="match status" value="1"/>
</dbReference>
<dbReference type="InterPro" id="IPR017441">
    <property type="entry name" value="Protein_kinase_ATP_BS"/>
</dbReference>
<dbReference type="GO" id="GO:0004674">
    <property type="term" value="F:protein serine/threonine kinase activity"/>
    <property type="evidence" value="ECO:0007669"/>
    <property type="project" value="UniProtKB-KW"/>
</dbReference>
<evidence type="ECO:0000256" key="8">
    <source>
        <dbReference type="SAM" id="MobiDB-lite"/>
    </source>
</evidence>
<protein>
    <recommendedName>
        <fullName evidence="1">non-specific serine/threonine protein kinase</fullName>
        <ecNumber evidence="1">2.7.11.1</ecNumber>
    </recommendedName>
</protein>
<feature type="compositionally biased region" description="Basic and acidic residues" evidence="8">
    <location>
        <begin position="281"/>
        <end position="290"/>
    </location>
</feature>
<keyword evidence="4 7" id="KW-0547">Nucleotide-binding</keyword>
<dbReference type="InterPro" id="IPR011009">
    <property type="entry name" value="Kinase-like_dom_sf"/>
</dbReference>
<dbReference type="EC" id="2.7.11.1" evidence="1"/>
<dbReference type="PROSITE" id="PS00108">
    <property type="entry name" value="PROTEIN_KINASE_ST"/>
    <property type="match status" value="1"/>
</dbReference>
<organism evidence="11 12">
    <name type="scientific">Pseudonocardia humida</name>
    <dbReference type="NCBI Taxonomy" id="2800819"/>
    <lineage>
        <taxon>Bacteria</taxon>
        <taxon>Bacillati</taxon>
        <taxon>Actinomycetota</taxon>
        <taxon>Actinomycetes</taxon>
        <taxon>Pseudonocardiales</taxon>
        <taxon>Pseudonocardiaceae</taxon>
        <taxon>Pseudonocardia</taxon>
    </lineage>
</organism>
<evidence type="ECO:0000256" key="4">
    <source>
        <dbReference type="ARBA" id="ARBA00022741"/>
    </source>
</evidence>
<proteinExistence type="predicted"/>
<name>A0ABT1A6N8_9PSEU</name>
<evidence type="ECO:0000256" key="7">
    <source>
        <dbReference type="PROSITE-ProRule" id="PRU10141"/>
    </source>
</evidence>
<dbReference type="InterPro" id="IPR000719">
    <property type="entry name" value="Prot_kinase_dom"/>
</dbReference>
<reference evidence="11" key="1">
    <citation type="submission" date="2021-04" db="EMBL/GenBank/DDBJ databases">
        <title>Pseudonocardia sp. nov., isolated from sandy soil of mangrove forest.</title>
        <authorList>
            <person name="Zan Z."/>
            <person name="Huang R."/>
            <person name="Liu W."/>
        </authorList>
    </citation>
    <scope>NUCLEOTIDE SEQUENCE</scope>
    <source>
        <strain evidence="11">S2-4</strain>
    </source>
</reference>
<dbReference type="RefSeq" id="WP_252442900.1">
    <property type="nucleotide sequence ID" value="NZ_JAGSOV010000057.1"/>
</dbReference>
<evidence type="ECO:0000313" key="11">
    <source>
        <dbReference type="EMBL" id="MCO1658673.1"/>
    </source>
</evidence>
<dbReference type="InterPro" id="IPR008271">
    <property type="entry name" value="Ser/Thr_kinase_AS"/>
</dbReference>
<accession>A0ABT1A6N8</accession>
<dbReference type="SMART" id="SM00220">
    <property type="entry name" value="S_TKc"/>
    <property type="match status" value="1"/>
</dbReference>
<feature type="binding site" evidence="7">
    <location>
        <position position="44"/>
    </location>
    <ligand>
        <name>ATP</name>
        <dbReference type="ChEBI" id="CHEBI:30616"/>
    </ligand>
</feature>
<keyword evidence="2 11" id="KW-0723">Serine/threonine-protein kinase</keyword>